<dbReference type="RefSeq" id="WP_263125023.1">
    <property type="nucleotide sequence ID" value="NZ_CP106753.1"/>
</dbReference>
<dbReference type="Pfam" id="PF02878">
    <property type="entry name" value="PGM_PMM_I"/>
    <property type="match status" value="1"/>
</dbReference>
<sequence length="483" mass="51144">MSFAETAQLGFGTSGLRGQVALLTDPVCAAYTTAFIEQVAPTAQHVLLGHDLRPSSPRIAAACAAALTRMGLTVIYGGALPTPALALYGLTHRLPTIVVTGSHIPFDRNGIKFFGPDGEITKADETAISAALGRHTTQAPPDPADLPVAMPEVRALYVARYLDHFGRDSLAGRRLVVYQHSSVARDLFSDVLTGLGAAVTALGRCDDFVAIDTEALSEADCERARLWAAQYRFDALISADGDGDRPMLADELGQWLRGDVVGLLAAHQLGIERLAVPLTCSSALEASGLFKEVRRTRIGSPYVIAGLEALGRSYPHDRIAGFEANGGFLLASPAGTGPAPLAPLPTRDALLPILAVLTAQSASAPLSAQVDRLPKRHTASARLPDVERAVSDRLIQLTEAKPERLLEALGKHGVPVTTADTTDGLRLLLGDGDIVHLRPSGNAPELRCYAESHDPATAQQLCQAMLDAIGQWCDGKRLPHLMA</sequence>
<dbReference type="Pfam" id="PF00408">
    <property type="entry name" value="PGM_PMM_IV"/>
    <property type="match status" value="1"/>
</dbReference>
<dbReference type="InterPro" id="IPR005844">
    <property type="entry name" value="A-D-PHexomutase_a/b/a-I"/>
</dbReference>
<dbReference type="InterPro" id="IPR016055">
    <property type="entry name" value="A-D-PHexomutase_a/b/a-I/II/III"/>
</dbReference>
<keyword evidence="6" id="KW-0413">Isomerase</keyword>
<dbReference type="InterPro" id="IPR036900">
    <property type="entry name" value="A-D-PHexomutase_C_sf"/>
</dbReference>
<dbReference type="InterPro" id="IPR005843">
    <property type="entry name" value="A-D-PHexomutase_C"/>
</dbReference>
<dbReference type="InterPro" id="IPR005845">
    <property type="entry name" value="A-D-PHexomutase_a/b/a-II"/>
</dbReference>
<name>A0ABY6DMK8_9NEIS</name>
<evidence type="ECO:0008006" key="12">
    <source>
        <dbReference type="Google" id="ProtNLM"/>
    </source>
</evidence>
<evidence type="ECO:0000256" key="5">
    <source>
        <dbReference type="ARBA" id="ARBA00022842"/>
    </source>
</evidence>
<dbReference type="Gene3D" id="3.40.120.10">
    <property type="entry name" value="Alpha-D-Glucose-1,6-Bisphosphate, subunit A, domain 3"/>
    <property type="match status" value="3"/>
</dbReference>
<evidence type="ECO:0000259" key="7">
    <source>
        <dbReference type="Pfam" id="PF00408"/>
    </source>
</evidence>
<dbReference type="SUPFAM" id="SSF55957">
    <property type="entry name" value="Phosphoglucomutase, C-terminal domain"/>
    <property type="match status" value="1"/>
</dbReference>
<evidence type="ECO:0000313" key="11">
    <source>
        <dbReference type="Proteomes" id="UP001061302"/>
    </source>
</evidence>
<keyword evidence="11" id="KW-1185">Reference proteome</keyword>
<evidence type="ECO:0000313" key="10">
    <source>
        <dbReference type="EMBL" id="UXY15605.1"/>
    </source>
</evidence>
<dbReference type="EMBL" id="CP106753">
    <property type="protein sequence ID" value="UXY15605.1"/>
    <property type="molecule type" value="Genomic_DNA"/>
</dbReference>
<dbReference type="PANTHER" id="PTHR42946:SF1">
    <property type="entry name" value="PHOSPHOGLUCOMUTASE (ALPHA-D-GLUCOSE-1,6-BISPHOSPHATE-DEPENDENT)"/>
    <property type="match status" value="1"/>
</dbReference>
<protein>
    <recommendedName>
        <fullName evidence="12">Phosphomannomutase</fullName>
    </recommendedName>
</protein>
<evidence type="ECO:0000256" key="4">
    <source>
        <dbReference type="ARBA" id="ARBA00022723"/>
    </source>
</evidence>
<dbReference type="Pfam" id="PF02879">
    <property type="entry name" value="PGM_PMM_II"/>
    <property type="match status" value="1"/>
</dbReference>
<dbReference type="Gene3D" id="3.30.310.50">
    <property type="entry name" value="Alpha-D-phosphohexomutase, C-terminal domain"/>
    <property type="match status" value="1"/>
</dbReference>
<dbReference type="InterPro" id="IPR050060">
    <property type="entry name" value="Phosphoglucosamine_mutase"/>
</dbReference>
<keyword evidence="5" id="KW-0460">Magnesium</keyword>
<evidence type="ECO:0000256" key="3">
    <source>
        <dbReference type="ARBA" id="ARBA00022553"/>
    </source>
</evidence>
<feature type="domain" description="Alpha-D-phosphohexomutase alpha/beta/alpha" evidence="8">
    <location>
        <begin position="10"/>
        <end position="134"/>
    </location>
</feature>
<gene>
    <name evidence="10" type="ORF">N8I74_00900</name>
</gene>
<comment type="similarity">
    <text evidence="2">Belongs to the phosphohexose mutase family.</text>
</comment>
<dbReference type="Proteomes" id="UP001061302">
    <property type="component" value="Chromosome"/>
</dbReference>
<feature type="domain" description="Alpha-D-phosphohexomutase C-terminal" evidence="7">
    <location>
        <begin position="407"/>
        <end position="467"/>
    </location>
</feature>
<evidence type="ECO:0000256" key="6">
    <source>
        <dbReference type="ARBA" id="ARBA00023235"/>
    </source>
</evidence>
<dbReference type="SUPFAM" id="SSF53738">
    <property type="entry name" value="Phosphoglucomutase, first 3 domains"/>
    <property type="match status" value="2"/>
</dbReference>
<reference evidence="10" key="1">
    <citation type="submission" date="2022-10" db="EMBL/GenBank/DDBJ databases">
        <title>Chitiniphilus purpureus sp. nov., a novel chitin-degrading bacterium isolated from crawfish pond sediment.</title>
        <authorList>
            <person name="Li K."/>
        </authorList>
    </citation>
    <scope>NUCLEOTIDE SEQUENCE</scope>
    <source>
        <strain evidence="10">CD1</strain>
    </source>
</reference>
<evidence type="ECO:0000256" key="1">
    <source>
        <dbReference type="ARBA" id="ARBA00001946"/>
    </source>
</evidence>
<keyword evidence="4" id="KW-0479">Metal-binding</keyword>
<keyword evidence="3" id="KW-0597">Phosphoprotein</keyword>
<feature type="domain" description="Alpha-D-phosphohexomutase alpha/beta/alpha" evidence="9">
    <location>
        <begin position="157"/>
        <end position="253"/>
    </location>
</feature>
<evidence type="ECO:0000259" key="9">
    <source>
        <dbReference type="Pfam" id="PF02879"/>
    </source>
</evidence>
<dbReference type="PANTHER" id="PTHR42946">
    <property type="entry name" value="PHOSPHOHEXOSE MUTASE"/>
    <property type="match status" value="1"/>
</dbReference>
<proteinExistence type="inferred from homology"/>
<accession>A0ABY6DMK8</accession>
<evidence type="ECO:0000256" key="2">
    <source>
        <dbReference type="ARBA" id="ARBA00010231"/>
    </source>
</evidence>
<comment type="cofactor">
    <cofactor evidence="1">
        <name>Mg(2+)</name>
        <dbReference type="ChEBI" id="CHEBI:18420"/>
    </cofactor>
</comment>
<organism evidence="10 11">
    <name type="scientific">Chitiniphilus purpureus</name>
    <dbReference type="NCBI Taxonomy" id="2981137"/>
    <lineage>
        <taxon>Bacteria</taxon>
        <taxon>Pseudomonadati</taxon>
        <taxon>Pseudomonadota</taxon>
        <taxon>Betaproteobacteria</taxon>
        <taxon>Neisseriales</taxon>
        <taxon>Chitinibacteraceae</taxon>
        <taxon>Chitiniphilus</taxon>
    </lineage>
</organism>
<evidence type="ECO:0000259" key="8">
    <source>
        <dbReference type="Pfam" id="PF02878"/>
    </source>
</evidence>